<accession>A0A974PTC7</accession>
<dbReference type="AlphaFoldDB" id="A0A974PTC7"/>
<evidence type="ECO:0000313" key="2">
    <source>
        <dbReference type="EMBL" id="QRG09049.1"/>
    </source>
</evidence>
<feature type="transmembrane region" description="Helical" evidence="1">
    <location>
        <begin position="47"/>
        <end position="70"/>
    </location>
</feature>
<evidence type="ECO:0000313" key="3">
    <source>
        <dbReference type="Proteomes" id="UP000596427"/>
    </source>
</evidence>
<name>A0A974PTC7_9HYPH</name>
<evidence type="ECO:0000256" key="1">
    <source>
        <dbReference type="SAM" id="Phobius"/>
    </source>
</evidence>
<feature type="transmembrane region" description="Helical" evidence="1">
    <location>
        <begin position="21"/>
        <end position="41"/>
    </location>
</feature>
<gene>
    <name evidence="2" type="ORF">EZH22_12710</name>
</gene>
<organism evidence="2 3">
    <name type="scientific">Xanthobacter dioxanivorans</name>
    <dbReference type="NCBI Taxonomy" id="2528964"/>
    <lineage>
        <taxon>Bacteria</taxon>
        <taxon>Pseudomonadati</taxon>
        <taxon>Pseudomonadota</taxon>
        <taxon>Alphaproteobacteria</taxon>
        <taxon>Hyphomicrobiales</taxon>
        <taxon>Xanthobacteraceae</taxon>
        <taxon>Xanthobacter</taxon>
    </lineage>
</organism>
<reference evidence="2 3" key="1">
    <citation type="submission" date="2020-10" db="EMBL/GenBank/DDBJ databases">
        <title>Degradation of 1,4-Dioxane by Xanthobacter sp. YN2, via a Novel Group-2 Soluble Di-Iron Monooxygenase.</title>
        <authorList>
            <person name="Ma F."/>
            <person name="Wang Y."/>
            <person name="Yang J."/>
            <person name="Guo H."/>
            <person name="Su D."/>
            <person name="Yu L."/>
        </authorList>
    </citation>
    <scope>NUCLEOTIDE SEQUENCE [LARGE SCALE GENOMIC DNA]</scope>
    <source>
        <strain evidence="2 3">YN2</strain>
    </source>
</reference>
<dbReference type="KEGG" id="xdi:EZH22_12710"/>
<keyword evidence="3" id="KW-1185">Reference proteome</keyword>
<keyword evidence="1" id="KW-0812">Transmembrane</keyword>
<dbReference type="RefSeq" id="WP_203195967.1">
    <property type="nucleotide sequence ID" value="NZ_CP063362.1"/>
</dbReference>
<evidence type="ECO:0008006" key="4">
    <source>
        <dbReference type="Google" id="ProtNLM"/>
    </source>
</evidence>
<dbReference type="Proteomes" id="UP000596427">
    <property type="component" value="Chromosome"/>
</dbReference>
<keyword evidence="1" id="KW-1133">Transmembrane helix</keyword>
<sequence>MASSEYKVPTYPMVGFLVKRGLILAGVFGALPLIAALYLVLAGWGPLVVVAGLLASVVTTGLLVSYVEVLRIIADTLMPK</sequence>
<dbReference type="EMBL" id="CP063362">
    <property type="protein sequence ID" value="QRG09049.1"/>
    <property type="molecule type" value="Genomic_DNA"/>
</dbReference>
<proteinExistence type="predicted"/>
<protein>
    <recommendedName>
        <fullName evidence="4">Transmembrane protein</fullName>
    </recommendedName>
</protein>
<keyword evidence="1" id="KW-0472">Membrane</keyword>